<evidence type="ECO:0000313" key="3">
    <source>
        <dbReference type="EMBL" id="TMW58664.1"/>
    </source>
</evidence>
<comment type="caution">
    <text evidence="3">The sequence shown here is derived from an EMBL/GenBank/DDBJ whole genome shotgun (WGS) entry which is preliminary data.</text>
</comment>
<name>A0A8K1FF58_PYTOL</name>
<dbReference type="CDD" id="cd02440">
    <property type="entry name" value="AdoMet_MTases"/>
    <property type="match status" value="1"/>
</dbReference>
<dbReference type="PANTHER" id="PTHR44068:SF1">
    <property type="entry name" value="HYPOTHETICAL LOC100005854"/>
    <property type="match status" value="1"/>
</dbReference>
<evidence type="ECO:0000256" key="1">
    <source>
        <dbReference type="ARBA" id="ARBA00022679"/>
    </source>
</evidence>
<dbReference type="PANTHER" id="PTHR44068">
    <property type="entry name" value="ZGC:194242"/>
    <property type="match status" value="1"/>
</dbReference>
<dbReference type="GO" id="GO:0003838">
    <property type="term" value="F:sterol 24-C-methyltransferase activity"/>
    <property type="evidence" value="ECO:0007669"/>
    <property type="project" value="TreeGrafter"/>
</dbReference>
<dbReference type="GO" id="GO:0016126">
    <property type="term" value="P:sterol biosynthetic process"/>
    <property type="evidence" value="ECO:0007669"/>
    <property type="project" value="TreeGrafter"/>
</dbReference>
<reference evidence="3" key="1">
    <citation type="submission" date="2019-03" db="EMBL/GenBank/DDBJ databases">
        <title>Long read genome sequence of the mycoparasitic Pythium oligandrum ATCC 38472 isolated from sugarbeet rhizosphere.</title>
        <authorList>
            <person name="Gaulin E."/>
        </authorList>
    </citation>
    <scope>NUCLEOTIDE SEQUENCE</scope>
    <source>
        <strain evidence="3">ATCC 38472_TT</strain>
    </source>
</reference>
<dbReference type="GO" id="GO:0005783">
    <property type="term" value="C:endoplasmic reticulum"/>
    <property type="evidence" value="ECO:0007669"/>
    <property type="project" value="TreeGrafter"/>
</dbReference>
<protein>
    <recommendedName>
        <fullName evidence="5">Methyltransferase domain-containing protein</fullName>
    </recommendedName>
</protein>
<evidence type="ECO:0000313" key="4">
    <source>
        <dbReference type="Proteomes" id="UP000794436"/>
    </source>
</evidence>
<keyword evidence="1" id="KW-0808">Transferase</keyword>
<comment type="similarity">
    <text evidence="2">Belongs to the class I-like SAM-binding methyltransferase superfamily. Erg6/SMT family.</text>
</comment>
<proteinExistence type="inferred from homology"/>
<gene>
    <name evidence="3" type="ORF">Poli38472_010223</name>
</gene>
<keyword evidence="4" id="KW-1185">Reference proteome</keyword>
<evidence type="ECO:0000256" key="2">
    <source>
        <dbReference type="ARBA" id="ARBA00038188"/>
    </source>
</evidence>
<sequence length="301" mass="34097">MTKAVEIKTMKLYHHLERIERRLKHAAASKDVELVPEKTSGDDSIDPEVLGTLDSLHFYGDEPIQAVQKLLGQVRETRGVSDAAAQRVLDIGTGFGGTARLLAHRTGVQVDALELQPDLSDTGRELTRRCGLERQVTHLTGDFLVRPVTHERYDVIVGLLCFLHIGQWRELFTRCCQSLQPGGVLYVEDFFRRNDEADFNDEEKRILREDVYCVELCVQAELQALIQECGLEVVQFEDVTTKWLPYVTKRAENYEANLEKHIMLDGEATAKGLNHFYKSVADIFTRGNLGGYTLVARRPLP</sequence>
<dbReference type="EMBL" id="SPLM01000111">
    <property type="protein sequence ID" value="TMW58664.1"/>
    <property type="molecule type" value="Genomic_DNA"/>
</dbReference>
<dbReference type="SUPFAM" id="SSF53335">
    <property type="entry name" value="S-adenosyl-L-methionine-dependent methyltransferases"/>
    <property type="match status" value="1"/>
</dbReference>
<accession>A0A8K1FF58</accession>
<dbReference type="Proteomes" id="UP000794436">
    <property type="component" value="Unassembled WGS sequence"/>
</dbReference>
<evidence type="ECO:0008006" key="5">
    <source>
        <dbReference type="Google" id="ProtNLM"/>
    </source>
</evidence>
<dbReference type="InterPro" id="IPR050447">
    <property type="entry name" value="Erg6_SMT_methyltransf"/>
</dbReference>
<dbReference type="AlphaFoldDB" id="A0A8K1FF58"/>
<dbReference type="Pfam" id="PF02353">
    <property type="entry name" value="CMAS"/>
    <property type="match status" value="1"/>
</dbReference>
<organism evidence="3 4">
    <name type="scientific">Pythium oligandrum</name>
    <name type="common">Mycoparasitic fungus</name>
    <dbReference type="NCBI Taxonomy" id="41045"/>
    <lineage>
        <taxon>Eukaryota</taxon>
        <taxon>Sar</taxon>
        <taxon>Stramenopiles</taxon>
        <taxon>Oomycota</taxon>
        <taxon>Peronosporomycetes</taxon>
        <taxon>Pythiales</taxon>
        <taxon>Pythiaceae</taxon>
        <taxon>Pythium</taxon>
    </lineage>
</organism>
<dbReference type="Gene3D" id="3.40.50.150">
    <property type="entry name" value="Vaccinia Virus protein VP39"/>
    <property type="match status" value="1"/>
</dbReference>
<dbReference type="OrthoDB" id="8300214at2759"/>
<dbReference type="InterPro" id="IPR029063">
    <property type="entry name" value="SAM-dependent_MTases_sf"/>
</dbReference>